<dbReference type="Proteomes" id="UP000005408">
    <property type="component" value="Unassembled WGS sequence"/>
</dbReference>
<keyword evidence="3" id="KW-0812">Transmembrane</keyword>
<evidence type="ECO:0000256" key="1">
    <source>
        <dbReference type="ARBA" id="ARBA00023157"/>
    </source>
</evidence>
<dbReference type="PANTHER" id="PTHR24255">
    <property type="entry name" value="COMPLEMENT COMPONENT 1, S SUBCOMPONENT-RELATED"/>
    <property type="match status" value="1"/>
</dbReference>
<feature type="domain" description="CUB" evidence="4">
    <location>
        <begin position="15"/>
        <end position="139"/>
    </location>
</feature>
<dbReference type="PROSITE" id="PS01180">
    <property type="entry name" value="CUB"/>
    <property type="match status" value="1"/>
</dbReference>
<comment type="caution">
    <text evidence="2">Lacks conserved residue(s) required for the propagation of feature annotation.</text>
</comment>
<dbReference type="AlphaFoldDB" id="A0A8W8JT63"/>
<dbReference type="GO" id="GO:0004252">
    <property type="term" value="F:serine-type endopeptidase activity"/>
    <property type="evidence" value="ECO:0007669"/>
    <property type="project" value="TreeGrafter"/>
</dbReference>
<dbReference type="SMART" id="SM00042">
    <property type="entry name" value="CUB"/>
    <property type="match status" value="1"/>
</dbReference>
<keyword evidence="3" id="KW-0472">Membrane</keyword>
<evidence type="ECO:0000256" key="2">
    <source>
        <dbReference type="PROSITE-ProRule" id="PRU00059"/>
    </source>
</evidence>
<sequence length="486" mass="54576">MDVLVYFSFMTAVVAGKQHTNQTDIDASRNGSTGIITSPGYPGNYPNNVAYTWTLKTGNLNATVSFNFQDFDIIKYRYTPHCQDYLQIYETEPCCFKAMHRCDKYKPLSLTVRGSVITITFESDNLHNSKGFHLTWTVYIPRTPAVSTTSLWTSKLQTKSSAKITGTTGPKIMGTTDPEIPTSKTENIIRTSSLSSTNKLQKSLVRNDKSKMLGIMLTIKSRTDRKTTIPTARFTTYQLEASQVTTNTTKKILTNFLSTKSKNEGNIHVITSTARASTNKLVASIVTTNPAEKMYTILVPTKSENKEIITIPIVYLVTGISILQVVLTIIGVCIVKKRQTNQRLWILTQGEIKESTTHIYSSLKESNAYDCIKLQHQSNKNAMQEEIDATYIEIIEHEYDKVNPSSRDTDHLTERRDIEDNAMYIDDIKYDQAKSNSMKCDHLLAIAQITIESSDIKDEDKYTGSLNMLNTNHMNNDHGSTASATI</sequence>
<organism evidence="5 6">
    <name type="scientific">Magallana gigas</name>
    <name type="common">Pacific oyster</name>
    <name type="synonym">Crassostrea gigas</name>
    <dbReference type="NCBI Taxonomy" id="29159"/>
    <lineage>
        <taxon>Eukaryota</taxon>
        <taxon>Metazoa</taxon>
        <taxon>Spiralia</taxon>
        <taxon>Lophotrochozoa</taxon>
        <taxon>Mollusca</taxon>
        <taxon>Bivalvia</taxon>
        <taxon>Autobranchia</taxon>
        <taxon>Pteriomorphia</taxon>
        <taxon>Ostreida</taxon>
        <taxon>Ostreoidea</taxon>
        <taxon>Ostreidae</taxon>
        <taxon>Magallana</taxon>
    </lineage>
</organism>
<dbReference type="Gene3D" id="2.60.120.290">
    <property type="entry name" value="Spermadhesin, CUB domain"/>
    <property type="match status" value="1"/>
</dbReference>
<keyword evidence="1" id="KW-1015">Disulfide bond</keyword>
<dbReference type="InterPro" id="IPR000859">
    <property type="entry name" value="CUB_dom"/>
</dbReference>
<feature type="transmembrane region" description="Helical" evidence="3">
    <location>
        <begin position="313"/>
        <end position="335"/>
    </location>
</feature>
<evidence type="ECO:0000256" key="3">
    <source>
        <dbReference type="SAM" id="Phobius"/>
    </source>
</evidence>
<dbReference type="Pfam" id="PF00431">
    <property type="entry name" value="CUB"/>
    <property type="match status" value="1"/>
</dbReference>
<accession>A0A8W8JT63</accession>
<dbReference type="PANTHER" id="PTHR24255:SF31">
    <property type="entry name" value="CUBILIN-LIKE PROTEIN"/>
    <property type="match status" value="1"/>
</dbReference>
<dbReference type="SUPFAM" id="SSF49854">
    <property type="entry name" value="Spermadhesin, CUB domain"/>
    <property type="match status" value="1"/>
</dbReference>
<dbReference type="CDD" id="cd00041">
    <property type="entry name" value="CUB"/>
    <property type="match status" value="1"/>
</dbReference>
<proteinExistence type="predicted"/>
<protein>
    <recommendedName>
        <fullName evidence="4">CUB domain-containing protein</fullName>
    </recommendedName>
</protein>
<name>A0A8W8JT63_MAGGI</name>
<reference evidence="5" key="1">
    <citation type="submission" date="2022-08" db="UniProtKB">
        <authorList>
            <consortium name="EnsemblMetazoa"/>
        </authorList>
    </citation>
    <scope>IDENTIFICATION</scope>
    <source>
        <strain evidence="5">05x7-T-G4-1.051#20</strain>
    </source>
</reference>
<dbReference type="EnsemblMetazoa" id="G20934.1">
    <property type="protein sequence ID" value="G20934.1:cds"/>
    <property type="gene ID" value="G20934"/>
</dbReference>
<keyword evidence="6" id="KW-1185">Reference proteome</keyword>
<keyword evidence="3" id="KW-1133">Transmembrane helix</keyword>
<evidence type="ECO:0000313" key="5">
    <source>
        <dbReference type="EnsemblMetazoa" id="G20934.1:cds"/>
    </source>
</evidence>
<evidence type="ECO:0000259" key="4">
    <source>
        <dbReference type="PROSITE" id="PS01180"/>
    </source>
</evidence>
<evidence type="ECO:0000313" key="6">
    <source>
        <dbReference type="Proteomes" id="UP000005408"/>
    </source>
</evidence>
<dbReference type="GO" id="GO:0005615">
    <property type="term" value="C:extracellular space"/>
    <property type="evidence" value="ECO:0007669"/>
    <property type="project" value="TreeGrafter"/>
</dbReference>
<dbReference type="InterPro" id="IPR035914">
    <property type="entry name" value="Sperma_CUB_dom_sf"/>
</dbReference>